<comment type="caution">
    <text evidence="6">The sequence shown here is derived from an EMBL/GenBank/DDBJ whole genome shotgun (WGS) entry which is preliminary data.</text>
</comment>
<evidence type="ECO:0000313" key="7">
    <source>
        <dbReference type="Proteomes" id="UP000555552"/>
    </source>
</evidence>
<comment type="similarity">
    <text evidence="1">Belongs to the LysR transcriptional regulatory family.</text>
</comment>
<dbReference type="PANTHER" id="PTHR30346:SF0">
    <property type="entry name" value="HCA OPERON TRANSCRIPTIONAL ACTIVATOR HCAR"/>
    <property type="match status" value="1"/>
</dbReference>
<keyword evidence="4" id="KW-0804">Transcription</keyword>
<dbReference type="SUPFAM" id="SSF53850">
    <property type="entry name" value="Periplasmic binding protein-like II"/>
    <property type="match status" value="1"/>
</dbReference>
<dbReference type="Pfam" id="PF00126">
    <property type="entry name" value="HTH_1"/>
    <property type="match status" value="1"/>
</dbReference>
<proteinExistence type="inferred from homology"/>
<name>A0A849BHC8_9ACTN</name>
<dbReference type="AlphaFoldDB" id="A0A849BHC8"/>
<dbReference type="InterPro" id="IPR005119">
    <property type="entry name" value="LysR_subst-bd"/>
</dbReference>
<evidence type="ECO:0000256" key="2">
    <source>
        <dbReference type="ARBA" id="ARBA00023015"/>
    </source>
</evidence>
<dbReference type="GO" id="GO:0032993">
    <property type="term" value="C:protein-DNA complex"/>
    <property type="evidence" value="ECO:0007669"/>
    <property type="project" value="TreeGrafter"/>
</dbReference>
<dbReference type="GO" id="GO:0003677">
    <property type="term" value="F:DNA binding"/>
    <property type="evidence" value="ECO:0007669"/>
    <property type="project" value="UniProtKB-KW"/>
</dbReference>
<dbReference type="SUPFAM" id="SSF46785">
    <property type="entry name" value="Winged helix' DNA-binding domain"/>
    <property type="match status" value="1"/>
</dbReference>
<gene>
    <name evidence="6" type="ORF">HLB09_02530</name>
</gene>
<protein>
    <submittedName>
        <fullName evidence="6">LysR family transcriptional regulator</fullName>
    </submittedName>
</protein>
<dbReference type="InterPro" id="IPR036390">
    <property type="entry name" value="WH_DNA-bd_sf"/>
</dbReference>
<dbReference type="InterPro" id="IPR000847">
    <property type="entry name" value="LysR_HTH_N"/>
</dbReference>
<accession>A0A849BHC8</accession>
<organism evidence="6 7">
    <name type="scientific">Pseudokineococcus marinus</name>
    <dbReference type="NCBI Taxonomy" id="351215"/>
    <lineage>
        <taxon>Bacteria</taxon>
        <taxon>Bacillati</taxon>
        <taxon>Actinomycetota</taxon>
        <taxon>Actinomycetes</taxon>
        <taxon>Kineosporiales</taxon>
        <taxon>Kineosporiaceae</taxon>
        <taxon>Pseudokineococcus</taxon>
    </lineage>
</organism>
<evidence type="ECO:0000313" key="6">
    <source>
        <dbReference type="EMBL" id="NNH21981.1"/>
    </source>
</evidence>
<evidence type="ECO:0000256" key="4">
    <source>
        <dbReference type="ARBA" id="ARBA00023163"/>
    </source>
</evidence>
<feature type="domain" description="HTH lysR-type" evidence="5">
    <location>
        <begin position="3"/>
        <end position="60"/>
    </location>
</feature>
<reference evidence="6 7" key="1">
    <citation type="submission" date="2020-05" db="EMBL/GenBank/DDBJ databases">
        <title>MicrobeNet Type strains.</title>
        <authorList>
            <person name="Nicholson A.C."/>
        </authorList>
    </citation>
    <scope>NUCLEOTIDE SEQUENCE [LARGE SCALE GENOMIC DNA]</scope>
    <source>
        <strain evidence="6 7">JCM 14547</strain>
    </source>
</reference>
<dbReference type="InterPro" id="IPR036388">
    <property type="entry name" value="WH-like_DNA-bd_sf"/>
</dbReference>
<keyword evidence="3" id="KW-0238">DNA-binding</keyword>
<sequence>MAVEVRQLRAFLAVVDEGTFTDAAIALGTTQASVSRLVAGLERALGLPLLRRTPRGAAPTAAGGRVVVHARRAVEEVETLTRLAADEARDVPAEVRLGYAWAALGRHTVPLQRRWSTAHPSSALVLVQAGTTTAGLQEGVADVAVTRRRLDVRRFATALVGTETRCAAVPADHPLARRRGVRLRDFTGETVGVDARTGTTTEDLWPPGAAPAATRDTHSVDEWLSLIAAGQAIGITSEATAWQHPRPGLAYRPVLDAEPVPVWLAWWRDDEPSCAAELVRSARELYGST</sequence>
<dbReference type="PANTHER" id="PTHR30346">
    <property type="entry name" value="TRANSCRIPTIONAL DUAL REGULATOR HCAR-RELATED"/>
    <property type="match status" value="1"/>
</dbReference>
<dbReference type="FunFam" id="1.10.10.10:FF:000001">
    <property type="entry name" value="LysR family transcriptional regulator"/>
    <property type="match status" value="1"/>
</dbReference>
<dbReference type="Proteomes" id="UP000555552">
    <property type="component" value="Unassembled WGS sequence"/>
</dbReference>
<dbReference type="GO" id="GO:0003700">
    <property type="term" value="F:DNA-binding transcription factor activity"/>
    <property type="evidence" value="ECO:0007669"/>
    <property type="project" value="InterPro"/>
</dbReference>
<dbReference type="Gene3D" id="3.40.190.10">
    <property type="entry name" value="Periplasmic binding protein-like II"/>
    <property type="match status" value="2"/>
</dbReference>
<dbReference type="PROSITE" id="PS50931">
    <property type="entry name" value="HTH_LYSR"/>
    <property type="match status" value="1"/>
</dbReference>
<evidence type="ECO:0000256" key="3">
    <source>
        <dbReference type="ARBA" id="ARBA00023125"/>
    </source>
</evidence>
<dbReference type="RefSeq" id="WP_171201837.1">
    <property type="nucleotide sequence ID" value="NZ_BAAANP010000001.1"/>
</dbReference>
<dbReference type="EMBL" id="JABEMA010000014">
    <property type="protein sequence ID" value="NNH21981.1"/>
    <property type="molecule type" value="Genomic_DNA"/>
</dbReference>
<keyword evidence="7" id="KW-1185">Reference proteome</keyword>
<evidence type="ECO:0000256" key="1">
    <source>
        <dbReference type="ARBA" id="ARBA00009437"/>
    </source>
</evidence>
<dbReference type="Pfam" id="PF03466">
    <property type="entry name" value="LysR_substrate"/>
    <property type="match status" value="1"/>
</dbReference>
<keyword evidence="2" id="KW-0805">Transcription regulation</keyword>
<evidence type="ECO:0000259" key="5">
    <source>
        <dbReference type="PROSITE" id="PS50931"/>
    </source>
</evidence>
<dbReference type="Gene3D" id="1.10.10.10">
    <property type="entry name" value="Winged helix-like DNA-binding domain superfamily/Winged helix DNA-binding domain"/>
    <property type="match status" value="1"/>
</dbReference>